<dbReference type="AlphaFoldDB" id="A0A830HVU6"/>
<evidence type="ECO:0000256" key="1">
    <source>
        <dbReference type="SAM" id="MobiDB-lite"/>
    </source>
</evidence>
<feature type="region of interest" description="Disordered" evidence="1">
    <location>
        <begin position="212"/>
        <end position="242"/>
    </location>
</feature>
<dbReference type="Proteomes" id="UP000660262">
    <property type="component" value="Unassembled WGS sequence"/>
</dbReference>
<name>A0A830HVU6_9CHLO</name>
<accession>A0A830HVU6</accession>
<dbReference type="Pfam" id="PF18143">
    <property type="entry name" value="HAD_SAK_2"/>
    <property type="match status" value="1"/>
</dbReference>
<comment type="caution">
    <text evidence="2">The sequence shown here is derived from an EMBL/GenBank/DDBJ whole genome shotgun (WGS) entry which is preliminary data.</text>
</comment>
<evidence type="ECO:0000313" key="2">
    <source>
        <dbReference type="EMBL" id="GHP10893.1"/>
    </source>
</evidence>
<protein>
    <submittedName>
        <fullName evidence="2">Uncharacterized protein</fullName>
    </submittedName>
</protein>
<dbReference type="EMBL" id="BNJQ01000031">
    <property type="protein sequence ID" value="GHP10893.1"/>
    <property type="molecule type" value="Genomic_DNA"/>
</dbReference>
<reference evidence="2" key="1">
    <citation type="submission" date="2020-10" db="EMBL/GenBank/DDBJ databases">
        <title>Unveiling of a novel bifunctional photoreceptor, Dualchrome1, isolated from a cosmopolitan green alga.</title>
        <authorList>
            <person name="Suzuki S."/>
            <person name="Kawachi M."/>
        </authorList>
    </citation>
    <scope>NUCLEOTIDE SEQUENCE</scope>
    <source>
        <strain evidence="2">NIES 2893</strain>
    </source>
</reference>
<evidence type="ECO:0000313" key="3">
    <source>
        <dbReference type="Proteomes" id="UP000660262"/>
    </source>
</evidence>
<feature type="compositionally biased region" description="Polar residues" evidence="1">
    <location>
        <begin position="215"/>
        <end position="233"/>
    </location>
</feature>
<sequence>MKVLFLDVDGVINIPAGMDPNLLENLRGVIETTGAKIVLSSDWRRTATARAEIRRILRYHNMDYISCTPCHKAFPIWRRPEEILEWIDTHNARCRKEGRPASELVEQWVAVDDRPLLAEAGGRGMVGHFVQTHMSRGITKLCAKRCVDILSEGASASAPAGAAAGGSGATSLLAAAGKPTPFKGTGASLGASTHASFSRTTSPAAQRLLVPRVGITSSPTRPSNERLTPSYARQTGAGVRYQ</sequence>
<organism evidence="2 3">
    <name type="scientific">Pycnococcus provasolii</name>
    <dbReference type="NCBI Taxonomy" id="41880"/>
    <lineage>
        <taxon>Eukaryota</taxon>
        <taxon>Viridiplantae</taxon>
        <taxon>Chlorophyta</taxon>
        <taxon>Pseudoscourfieldiophyceae</taxon>
        <taxon>Pseudoscourfieldiales</taxon>
        <taxon>Pycnococcaceae</taxon>
        <taxon>Pycnococcus</taxon>
    </lineage>
</organism>
<dbReference type="OrthoDB" id="410307at2759"/>
<gene>
    <name evidence="2" type="ORF">PPROV_000962300</name>
</gene>
<keyword evidence="3" id="KW-1185">Reference proteome</keyword>
<proteinExistence type="predicted"/>